<accession>N0DZ82</accession>
<dbReference type="InterPro" id="IPR042150">
    <property type="entry name" value="MmRce1-like"/>
</dbReference>
<feature type="transmembrane region" description="Helical" evidence="1">
    <location>
        <begin position="93"/>
        <end position="112"/>
    </location>
</feature>
<feature type="transmembrane region" description="Helical" evidence="1">
    <location>
        <begin position="213"/>
        <end position="232"/>
    </location>
</feature>
<dbReference type="GO" id="GO:0080120">
    <property type="term" value="P:CAAX-box protein maturation"/>
    <property type="evidence" value="ECO:0007669"/>
    <property type="project" value="UniProtKB-ARBA"/>
</dbReference>
<feature type="transmembrane region" description="Helical" evidence="1">
    <location>
        <begin position="182"/>
        <end position="201"/>
    </location>
</feature>
<proteinExistence type="predicted"/>
<dbReference type="PANTHER" id="PTHR35797">
    <property type="entry name" value="PROTEASE-RELATED"/>
    <property type="match status" value="1"/>
</dbReference>
<dbReference type="Proteomes" id="UP000013167">
    <property type="component" value="Unassembled WGS sequence"/>
</dbReference>
<keyword evidence="1" id="KW-0812">Transmembrane</keyword>
<dbReference type="HOGENOM" id="CLU_1160654_0_0_11"/>
<dbReference type="Pfam" id="PF02517">
    <property type="entry name" value="Rce1-like"/>
    <property type="match status" value="1"/>
</dbReference>
<evidence type="ECO:0000313" key="3">
    <source>
        <dbReference type="EMBL" id="CCH68666.1"/>
    </source>
</evidence>
<dbReference type="EMBL" id="CAIZ01000014">
    <property type="protein sequence ID" value="CCH68666.1"/>
    <property type="molecule type" value="Genomic_DNA"/>
</dbReference>
<dbReference type="GO" id="GO:0004175">
    <property type="term" value="F:endopeptidase activity"/>
    <property type="evidence" value="ECO:0007669"/>
    <property type="project" value="UniProtKB-ARBA"/>
</dbReference>
<dbReference type="eggNOG" id="COG1266">
    <property type="taxonomic scope" value="Bacteria"/>
</dbReference>
<dbReference type="AlphaFoldDB" id="N0DZ82"/>
<reference evidence="3 4" key="1">
    <citation type="journal article" date="2013" name="ISME J.">
        <title>A metabolic model for members of the genus Tetrasphaera involved in enhanced biological phosphorus removal.</title>
        <authorList>
            <person name="Kristiansen R."/>
            <person name="Nguyen H.T.T."/>
            <person name="Saunders A.M."/>
            <person name="Nielsen J.L."/>
            <person name="Wimmer R."/>
            <person name="Le V.Q."/>
            <person name="McIlroy S.J."/>
            <person name="Petrovski S."/>
            <person name="Seviour R.J."/>
            <person name="Calteau A."/>
            <person name="Nielsen K.L."/>
            <person name="Nielsen P.H."/>
        </authorList>
    </citation>
    <scope>NUCLEOTIDE SEQUENCE [LARGE SCALE GENOMIC DNA]</scope>
    <source>
        <strain evidence="3 4">Lp2</strain>
    </source>
</reference>
<sequence>MTEDSLTAAIPLVHLIPLLVVVVAHRAHRAVGQSSGRLRDLLAVRTSLRSLTAGVALSTLVVLIVPITQLVLATALDWAPWGPGPAAKAALPLVPMAAVMASLTALGEELGWRGYLQSVTHQWGFWRSAAAVSGAFTAFHVPLMWHSWASDAMPGAEAVAATLNIAAGSFALSALRDRIGTVWPAVWGHGLLNSAVVWLHGSAAQVDRFGAGAFWIFTAVGWLGWFIVAAATRRHPAWA</sequence>
<feature type="transmembrane region" description="Helical" evidence="1">
    <location>
        <begin position="48"/>
        <end position="73"/>
    </location>
</feature>
<dbReference type="PANTHER" id="PTHR35797:SF1">
    <property type="entry name" value="PROTEASE"/>
    <property type="match status" value="1"/>
</dbReference>
<dbReference type="RefSeq" id="WP_010851565.1">
    <property type="nucleotide sequence ID" value="NZ_HF570956.1"/>
</dbReference>
<dbReference type="STRING" id="1193181.BN10_1100005"/>
<name>N0DZ82_9MICO</name>
<gene>
    <name evidence="3" type="ORF">BN10_1100005</name>
</gene>
<organism evidence="3 4">
    <name type="scientific">Phycicoccus elongatus Lp2</name>
    <dbReference type="NCBI Taxonomy" id="1193181"/>
    <lineage>
        <taxon>Bacteria</taxon>
        <taxon>Bacillati</taxon>
        <taxon>Actinomycetota</taxon>
        <taxon>Actinomycetes</taxon>
        <taxon>Micrococcales</taxon>
        <taxon>Intrasporangiaceae</taxon>
        <taxon>Phycicoccus</taxon>
    </lineage>
</organism>
<feature type="transmembrane region" description="Helical" evidence="1">
    <location>
        <begin position="124"/>
        <end position="146"/>
    </location>
</feature>
<comment type="caution">
    <text evidence="3">The sequence shown here is derived from an EMBL/GenBank/DDBJ whole genome shotgun (WGS) entry which is preliminary data.</text>
</comment>
<feature type="domain" description="CAAX prenyl protease 2/Lysostaphin resistance protein A-like" evidence="2">
    <location>
        <begin position="93"/>
        <end position="194"/>
    </location>
</feature>
<dbReference type="OrthoDB" id="3693644at2"/>
<evidence type="ECO:0000313" key="4">
    <source>
        <dbReference type="Proteomes" id="UP000013167"/>
    </source>
</evidence>
<evidence type="ECO:0000259" key="2">
    <source>
        <dbReference type="Pfam" id="PF02517"/>
    </source>
</evidence>
<protein>
    <recommendedName>
        <fullName evidence="2">CAAX prenyl protease 2/Lysostaphin resistance protein A-like domain-containing protein</fullName>
    </recommendedName>
</protein>
<keyword evidence="4" id="KW-1185">Reference proteome</keyword>
<keyword evidence="1" id="KW-0472">Membrane</keyword>
<dbReference type="InterPro" id="IPR003675">
    <property type="entry name" value="Rce1/LyrA-like_dom"/>
</dbReference>
<keyword evidence="1" id="KW-1133">Transmembrane helix</keyword>
<feature type="transmembrane region" description="Helical" evidence="1">
    <location>
        <begin position="6"/>
        <end position="27"/>
    </location>
</feature>
<feature type="transmembrane region" description="Helical" evidence="1">
    <location>
        <begin position="158"/>
        <end position="175"/>
    </location>
</feature>
<evidence type="ECO:0000256" key="1">
    <source>
        <dbReference type="SAM" id="Phobius"/>
    </source>
</evidence>